<gene>
    <name evidence="1" type="ORF">LCGC14_3056570</name>
</gene>
<reference evidence="1" key="1">
    <citation type="journal article" date="2015" name="Nature">
        <title>Complex archaea that bridge the gap between prokaryotes and eukaryotes.</title>
        <authorList>
            <person name="Spang A."/>
            <person name="Saw J.H."/>
            <person name="Jorgensen S.L."/>
            <person name="Zaremba-Niedzwiedzka K."/>
            <person name="Martijn J."/>
            <person name="Lind A.E."/>
            <person name="van Eijk R."/>
            <person name="Schleper C."/>
            <person name="Guy L."/>
            <person name="Ettema T.J."/>
        </authorList>
    </citation>
    <scope>NUCLEOTIDE SEQUENCE</scope>
</reference>
<dbReference type="AlphaFoldDB" id="A0A0F8YSY7"/>
<feature type="non-terminal residue" evidence="1">
    <location>
        <position position="1"/>
    </location>
</feature>
<sequence length="41" mass="4844">ELDDQCRPIFENFRKHQKYLDAIGFQKLPQKIKRAGAKQIA</sequence>
<accession>A0A0F8YSY7</accession>
<protein>
    <submittedName>
        <fullName evidence="1">Uncharacterized protein</fullName>
    </submittedName>
</protein>
<comment type="caution">
    <text evidence="1">The sequence shown here is derived from an EMBL/GenBank/DDBJ whole genome shotgun (WGS) entry which is preliminary data.</text>
</comment>
<organism evidence="1">
    <name type="scientific">marine sediment metagenome</name>
    <dbReference type="NCBI Taxonomy" id="412755"/>
    <lineage>
        <taxon>unclassified sequences</taxon>
        <taxon>metagenomes</taxon>
        <taxon>ecological metagenomes</taxon>
    </lineage>
</organism>
<name>A0A0F8YSY7_9ZZZZ</name>
<evidence type="ECO:0000313" key="1">
    <source>
        <dbReference type="EMBL" id="KKK57234.1"/>
    </source>
</evidence>
<dbReference type="EMBL" id="LAZR01064590">
    <property type="protein sequence ID" value="KKK57234.1"/>
    <property type="molecule type" value="Genomic_DNA"/>
</dbReference>
<proteinExistence type="predicted"/>